<dbReference type="InterPro" id="IPR025743">
    <property type="entry name" value="TssM1_N"/>
</dbReference>
<keyword evidence="4" id="KW-1185">Reference proteome</keyword>
<dbReference type="InterPro" id="IPR053156">
    <property type="entry name" value="T6SS_TssM-like"/>
</dbReference>
<dbReference type="InterPro" id="IPR027417">
    <property type="entry name" value="P-loop_NTPase"/>
</dbReference>
<evidence type="ECO:0000259" key="2">
    <source>
        <dbReference type="Pfam" id="PF14331"/>
    </source>
</evidence>
<protein>
    <recommendedName>
        <fullName evidence="2">Type VI secretion system component TssM1 N-terminal domain-containing protein</fullName>
    </recommendedName>
</protein>
<dbReference type="Proteomes" id="UP000309215">
    <property type="component" value="Unassembled WGS sequence"/>
</dbReference>
<dbReference type="PANTHER" id="PTHR36153">
    <property type="entry name" value="INNER MEMBRANE PROTEIN-RELATED"/>
    <property type="match status" value="1"/>
</dbReference>
<keyword evidence="1" id="KW-0812">Transmembrane</keyword>
<reference evidence="3 4" key="1">
    <citation type="submission" date="2019-04" db="EMBL/GenBank/DDBJ databases">
        <authorList>
            <person name="Li Y."/>
            <person name="Wang J."/>
        </authorList>
    </citation>
    <scope>NUCLEOTIDE SEQUENCE [LARGE SCALE GENOMIC DNA]</scope>
    <source>
        <strain evidence="3 4">DSM 14668</strain>
    </source>
</reference>
<proteinExistence type="predicted"/>
<name>A0A4U1JIF3_9BACT</name>
<gene>
    <name evidence="3" type="ORF">E8A74_04900</name>
</gene>
<organism evidence="3 4">
    <name type="scientific">Polyangium fumosum</name>
    <dbReference type="NCBI Taxonomy" id="889272"/>
    <lineage>
        <taxon>Bacteria</taxon>
        <taxon>Pseudomonadati</taxon>
        <taxon>Myxococcota</taxon>
        <taxon>Polyangia</taxon>
        <taxon>Polyangiales</taxon>
        <taxon>Polyangiaceae</taxon>
        <taxon>Polyangium</taxon>
    </lineage>
</organism>
<evidence type="ECO:0000313" key="3">
    <source>
        <dbReference type="EMBL" id="TKD12440.1"/>
    </source>
</evidence>
<dbReference type="OrthoDB" id="5488925at2"/>
<dbReference type="AlphaFoldDB" id="A0A4U1JIF3"/>
<dbReference type="SUPFAM" id="SSF52540">
    <property type="entry name" value="P-loop containing nucleoside triphosphate hydrolases"/>
    <property type="match status" value="1"/>
</dbReference>
<evidence type="ECO:0000313" key="4">
    <source>
        <dbReference type="Proteomes" id="UP000309215"/>
    </source>
</evidence>
<dbReference type="PANTHER" id="PTHR36153:SF1">
    <property type="entry name" value="TYPE VI SECRETION SYSTEM COMPONENT TSSM1"/>
    <property type="match status" value="1"/>
</dbReference>
<feature type="transmembrane region" description="Helical" evidence="1">
    <location>
        <begin position="338"/>
        <end position="360"/>
    </location>
</feature>
<dbReference type="EMBL" id="SSMQ01000003">
    <property type="protein sequence ID" value="TKD12440.1"/>
    <property type="molecule type" value="Genomic_DNA"/>
</dbReference>
<keyword evidence="1" id="KW-1133">Transmembrane helix</keyword>
<dbReference type="Pfam" id="PF14331">
    <property type="entry name" value="IcmF-related_N"/>
    <property type="match status" value="1"/>
</dbReference>
<dbReference type="RefSeq" id="WP_136927740.1">
    <property type="nucleotide sequence ID" value="NZ_SSMQ01000003.1"/>
</dbReference>
<feature type="domain" description="Type VI secretion system component TssM1 N-terminal" evidence="2">
    <location>
        <begin position="94"/>
        <end position="346"/>
    </location>
</feature>
<sequence length="362" mass="40244">MANEIGPFTQEIDALLAAIAQKHPSKKPPYQVPIYLVVGDPGMGRTTAIRSQFLTWSGGDGPLPPASSTPFCTYWMAEECAFIEPEGHVMGPRRDPALLQALCEELLRKRPREPLDALILVLNVAAFADLDEAGVQAYAKNYRDVLVEIGRHLGGDVPTYVILTRFDTVWGFADVFQWTAERKREDPWGFTLHQEVAPQDALPKIREEIDGLAARFEMFCFAKLSGEEHVETRIRAYQHLVEVRELLDRLRIVFGVLAMPNAYERVPWFRAMAIGSAVPGVGDRQRAGVARFQSMGLYPASMPQGMRPGGLPIHALVKTVTLPEKDLVPLRVRWRDDLATLILAGSAILVWIAAIIVAGVNR</sequence>
<comment type="caution">
    <text evidence="3">The sequence shown here is derived from an EMBL/GenBank/DDBJ whole genome shotgun (WGS) entry which is preliminary data.</text>
</comment>
<evidence type="ECO:0000256" key="1">
    <source>
        <dbReference type="SAM" id="Phobius"/>
    </source>
</evidence>
<keyword evidence="1" id="KW-0472">Membrane</keyword>
<accession>A0A4U1JIF3</accession>